<sequence>MTERPISFFIHHQGRGHANRARAIISEMSPARRVTVMTAKPSLFDGYDRPIEIVELPDMIGAPVPTTELFAEATPDVMHCVPLGVEKTRRTMRTIIDHLDDADPTLFVIDVSAELGLLARIASVPAVTVRMHGDRMDPGHLGAYQACVGMLAPYDAAIEQDDYPAWARARTCYTGGLCTTLAPVLDKAAARAKLGLDPTQDIIVVLTGGGGAGTPYAPLTMAARALPDTLWLVLGPVHREGHETDFGNLRELGWVPDVTDHLAAADVVIASAGDNTVHEIARVGRPYLCAPEWRYFDEQLRKSERLGDVGAAVALPNWPGSNARWREVVAEARRLDVGRLQALYDPGAAKRAAGYLEGVSDRLWG</sequence>
<protein>
    <submittedName>
        <fullName evidence="1">Putative glycosyltransferase</fullName>
    </submittedName>
</protein>
<dbReference type="Gene3D" id="3.40.50.2000">
    <property type="entry name" value="Glycogen Phosphorylase B"/>
    <property type="match status" value="1"/>
</dbReference>
<accession>A0A7W9F2L0</accession>
<evidence type="ECO:0000313" key="1">
    <source>
        <dbReference type="EMBL" id="MBB5730637.1"/>
    </source>
</evidence>
<dbReference type="PANTHER" id="PTHR21015">
    <property type="entry name" value="UDP-N-ACETYLGLUCOSAMINE--N-ACETYLMURAMYL-(PENTAPEPTIDE) PYROPHOSPHORYL-UNDECAPRENOL N-ACETYLGLUCOSAMINE TRANSFERASE 1"/>
    <property type="match status" value="1"/>
</dbReference>
<gene>
    <name evidence="1" type="ORF">FHS99_003143</name>
</gene>
<dbReference type="SUPFAM" id="SSF53756">
    <property type="entry name" value="UDP-Glycosyltransferase/glycogen phosphorylase"/>
    <property type="match status" value="1"/>
</dbReference>
<dbReference type="PANTHER" id="PTHR21015:SF22">
    <property type="entry name" value="GLYCOSYLTRANSFERASE"/>
    <property type="match status" value="1"/>
</dbReference>
<keyword evidence="1" id="KW-0808">Transferase</keyword>
<organism evidence="1 2">
    <name type="scientific">Sphingomonas prati</name>
    <dbReference type="NCBI Taxonomy" id="1843237"/>
    <lineage>
        <taxon>Bacteria</taxon>
        <taxon>Pseudomonadati</taxon>
        <taxon>Pseudomonadota</taxon>
        <taxon>Alphaproteobacteria</taxon>
        <taxon>Sphingomonadales</taxon>
        <taxon>Sphingomonadaceae</taxon>
        <taxon>Sphingomonas</taxon>
    </lineage>
</organism>
<dbReference type="AlphaFoldDB" id="A0A7W9F2L0"/>
<keyword evidence="2" id="KW-1185">Reference proteome</keyword>
<proteinExistence type="predicted"/>
<dbReference type="GO" id="GO:0016757">
    <property type="term" value="F:glycosyltransferase activity"/>
    <property type="evidence" value="ECO:0007669"/>
    <property type="project" value="TreeGrafter"/>
</dbReference>
<dbReference type="OrthoDB" id="9809594at2"/>
<reference evidence="1 2" key="1">
    <citation type="submission" date="2020-08" db="EMBL/GenBank/DDBJ databases">
        <title>Genomic Encyclopedia of Type Strains, Phase IV (KMG-IV): sequencing the most valuable type-strain genomes for metagenomic binning, comparative biology and taxonomic classification.</title>
        <authorList>
            <person name="Goeker M."/>
        </authorList>
    </citation>
    <scope>NUCLEOTIDE SEQUENCE [LARGE SCALE GENOMIC DNA]</scope>
    <source>
        <strain evidence="1 2">DSM 103336</strain>
    </source>
</reference>
<dbReference type="RefSeq" id="WP_157177692.1">
    <property type="nucleotide sequence ID" value="NZ_BMJP01000006.1"/>
</dbReference>
<dbReference type="EMBL" id="JACIJR010000008">
    <property type="protein sequence ID" value="MBB5730637.1"/>
    <property type="molecule type" value="Genomic_DNA"/>
</dbReference>
<dbReference type="Proteomes" id="UP000546701">
    <property type="component" value="Unassembled WGS sequence"/>
</dbReference>
<name>A0A7W9F2L0_9SPHN</name>
<comment type="caution">
    <text evidence="1">The sequence shown here is derived from an EMBL/GenBank/DDBJ whole genome shotgun (WGS) entry which is preliminary data.</text>
</comment>
<evidence type="ECO:0000313" key="2">
    <source>
        <dbReference type="Proteomes" id="UP000546701"/>
    </source>
</evidence>